<keyword evidence="1" id="KW-0472">Membrane</keyword>
<dbReference type="EMBL" id="VIGX01000009">
    <property type="protein sequence ID" value="TWS27889.1"/>
    <property type="molecule type" value="Genomic_DNA"/>
</dbReference>
<reference evidence="2 3" key="1">
    <citation type="submission" date="2019-06" db="EMBL/GenBank/DDBJ databases">
        <title>Tsukamurella conjunctivitidis sp. nov., Tsukamurella assacharolytica sp. nov. and Tsukamurella sputae sp. nov. isolated from patients with conjunctivitis, bacteraemia (lymphoma) and respiratory infection (sputum) in Hong Kong.</title>
        <authorList>
            <person name="Teng J.L.L."/>
            <person name="Lee H.H."/>
            <person name="Fong J.Y.H."/>
            <person name="Fok K.M.N."/>
            <person name="Lau S.K.P."/>
            <person name="Woo P.C.Y."/>
        </authorList>
    </citation>
    <scope>NUCLEOTIDE SEQUENCE [LARGE SCALE GENOMIC DNA]</scope>
    <source>
        <strain evidence="2 3">HKU72</strain>
    </source>
</reference>
<accession>A0A5C5RXS1</accession>
<evidence type="ECO:0000256" key="1">
    <source>
        <dbReference type="SAM" id="Phobius"/>
    </source>
</evidence>
<dbReference type="AlphaFoldDB" id="A0A5C5RXS1"/>
<organism evidence="2 3">
    <name type="scientific">Tsukamurella conjunctivitidis</name>
    <dbReference type="NCBI Taxonomy" id="2592068"/>
    <lineage>
        <taxon>Bacteria</taxon>
        <taxon>Bacillati</taxon>
        <taxon>Actinomycetota</taxon>
        <taxon>Actinomycetes</taxon>
        <taxon>Mycobacteriales</taxon>
        <taxon>Tsukamurellaceae</taxon>
        <taxon>Tsukamurella</taxon>
    </lineage>
</organism>
<comment type="caution">
    <text evidence="2">The sequence shown here is derived from an EMBL/GenBank/DDBJ whole genome shotgun (WGS) entry which is preliminary data.</text>
</comment>
<sequence>MTAIKSVLGKSVFGRCPWCRVILGLLLAMVSSVHAYRSTTLSVDADAAAYAGLGVVYGILTVMVALGERWAYSAALVFPFIALALGDIRSFAHYGTPMDAVDPFVDLLVVPVAAYVLRSTARGGSREN</sequence>
<evidence type="ECO:0000313" key="2">
    <source>
        <dbReference type="EMBL" id="TWS27889.1"/>
    </source>
</evidence>
<feature type="transmembrane region" description="Helical" evidence="1">
    <location>
        <begin position="47"/>
        <end position="67"/>
    </location>
</feature>
<protein>
    <submittedName>
        <fullName evidence="2">Uncharacterized protein</fullName>
    </submittedName>
</protein>
<gene>
    <name evidence="2" type="ORF">FK530_15875</name>
</gene>
<keyword evidence="1" id="KW-0812">Transmembrane</keyword>
<keyword evidence="3" id="KW-1185">Reference proteome</keyword>
<feature type="transmembrane region" description="Helical" evidence="1">
    <location>
        <begin position="12"/>
        <end position="35"/>
    </location>
</feature>
<dbReference type="RefSeq" id="WP_146488012.1">
    <property type="nucleotide sequence ID" value="NZ_VIGX01000009.1"/>
</dbReference>
<name>A0A5C5RXS1_9ACTN</name>
<proteinExistence type="predicted"/>
<evidence type="ECO:0000313" key="3">
    <source>
        <dbReference type="Proteomes" id="UP000319375"/>
    </source>
</evidence>
<feature type="transmembrane region" description="Helical" evidence="1">
    <location>
        <begin position="74"/>
        <end position="94"/>
    </location>
</feature>
<keyword evidence="1" id="KW-1133">Transmembrane helix</keyword>
<dbReference type="Proteomes" id="UP000319375">
    <property type="component" value="Unassembled WGS sequence"/>
</dbReference>